<reference evidence="1" key="1">
    <citation type="submission" date="2014-11" db="EMBL/GenBank/DDBJ databases">
        <authorList>
            <person name="Amaro Gonzalez C."/>
        </authorList>
    </citation>
    <scope>NUCLEOTIDE SEQUENCE</scope>
</reference>
<reference evidence="1" key="2">
    <citation type="journal article" date="2015" name="Fish Shellfish Immunol.">
        <title>Early steps in the European eel (Anguilla anguilla)-Vibrio vulnificus interaction in the gills: Role of the RtxA13 toxin.</title>
        <authorList>
            <person name="Callol A."/>
            <person name="Pajuelo D."/>
            <person name="Ebbesson L."/>
            <person name="Teles M."/>
            <person name="MacKenzie S."/>
            <person name="Amaro C."/>
        </authorList>
    </citation>
    <scope>NUCLEOTIDE SEQUENCE</scope>
</reference>
<sequence length="67" mass="7705">MNSGARELINFTLFPYSLHPRRLTRPHTIHSAYTFGEEGPYVLRLVHTLEEENVTQALAHAPFTHSM</sequence>
<protein>
    <submittedName>
        <fullName evidence="1">Uncharacterized protein</fullName>
    </submittedName>
</protein>
<dbReference type="EMBL" id="GBXM01067286">
    <property type="protein sequence ID" value="JAH41291.1"/>
    <property type="molecule type" value="Transcribed_RNA"/>
</dbReference>
<accession>A0A0E9SJ25</accession>
<proteinExistence type="predicted"/>
<evidence type="ECO:0000313" key="1">
    <source>
        <dbReference type="EMBL" id="JAH41291.1"/>
    </source>
</evidence>
<name>A0A0E9SJ25_ANGAN</name>
<dbReference type="AlphaFoldDB" id="A0A0E9SJ25"/>
<organism evidence="1">
    <name type="scientific">Anguilla anguilla</name>
    <name type="common">European freshwater eel</name>
    <name type="synonym">Muraena anguilla</name>
    <dbReference type="NCBI Taxonomy" id="7936"/>
    <lineage>
        <taxon>Eukaryota</taxon>
        <taxon>Metazoa</taxon>
        <taxon>Chordata</taxon>
        <taxon>Craniata</taxon>
        <taxon>Vertebrata</taxon>
        <taxon>Euteleostomi</taxon>
        <taxon>Actinopterygii</taxon>
        <taxon>Neopterygii</taxon>
        <taxon>Teleostei</taxon>
        <taxon>Anguilliformes</taxon>
        <taxon>Anguillidae</taxon>
        <taxon>Anguilla</taxon>
    </lineage>
</organism>